<comment type="similarity">
    <text evidence="1">Belongs to the BlaI transcriptional regulatory family.</text>
</comment>
<dbReference type="AlphaFoldDB" id="A0A4R1BC12"/>
<dbReference type="Pfam" id="PF03965">
    <property type="entry name" value="Penicillinase_R"/>
    <property type="match status" value="1"/>
</dbReference>
<evidence type="ECO:0000313" key="6">
    <source>
        <dbReference type="Proteomes" id="UP000295334"/>
    </source>
</evidence>
<evidence type="ECO:0000313" key="5">
    <source>
        <dbReference type="EMBL" id="TCJ14566.1"/>
    </source>
</evidence>
<dbReference type="InterPro" id="IPR036388">
    <property type="entry name" value="WH-like_DNA-bd_sf"/>
</dbReference>
<comment type="caution">
    <text evidence="5">The sequence shown here is derived from an EMBL/GenBank/DDBJ whole genome shotgun (WGS) entry which is preliminary data.</text>
</comment>
<organism evidence="5 6">
    <name type="scientific">Flaviaesturariibacter flavus</name>
    <dbReference type="NCBI Taxonomy" id="2502780"/>
    <lineage>
        <taxon>Bacteria</taxon>
        <taxon>Pseudomonadati</taxon>
        <taxon>Bacteroidota</taxon>
        <taxon>Chitinophagia</taxon>
        <taxon>Chitinophagales</taxon>
        <taxon>Chitinophagaceae</taxon>
        <taxon>Flaviaestuariibacter</taxon>
    </lineage>
</organism>
<dbReference type="Proteomes" id="UP000295334">
    <property type="component" value="Unassembled WGS sequence"/>
</dbReference>
<protein>
    <submittedName>
        <fullName evidence="5">BlaI/MecI/CopY family transcriptional regulator</fullName>
    </submittedName>
</protein>
<dbReference type="RefSeq" id="WP_131449556.1">
    <property type="nucleotide sequence ID" value="NZ_SJZI01000042.1"/>
</dbReference>
<dbReference type="SUPFAM" id="SSF46785">
    <property type="entry name" value="Winged helix' DNA-binding domain"/>
    <property type="match status" value="1"/>
</dbReference>
<dbReference type="OrthoDB" id="1098508at2"/>
<dbReference type="GO" id="GO:0045892">
    <property type="term" value="P:negative regulation of DNA-templated transcription"/>
    <property type="evidence" value="ECO:0007669"/>
    <property type="project" value="InterPro"/>
</dbReference>
<reference evidence="5 6" key="1">
    <citation type="submission" date="2019-03" db="EMBL/GenBank/DDBJ databases">
        <authorList>
            <person name="Kim M.K.M."/>
        </authorList>
    </citation>
    <scope>NUCLEOTIDE SEQUENCE [LARGE SCALE GENOMIC DNA]</scope>
    <source>
        <strain evidence="5 6">17J68-12</strain>
    </source>
</reference>
<dbReference type="InterPro" id="IPR036390">
    <property type="entry name" value="WH_DNA-bd_sf"/>
</dbReference>
<evidence type="ECO:0000256" key="1">
    <source>
        <dbReference type="ARBA" id="ARBA00011046"/>
    </source>
</evidence>
<keyword evidence="2" id="KW-0805">Transcription regulation</keyword>
<keyword evidence="6" id="KW-1185">Reference proteome</keyword>
<dbReference type="InterPro" id="IPR005650">
    <property type="entry name" value="BlaI_family"/>
</dbReference>
<dbReference type="Gene3D" id="1.10.10.10">
    <property type="entry name" value="Winged helix-like DNA-binding domain superfamily/Winged helix DNA-binding domain"/>
    <property type="match status" value="1"/>
</dbReference>
<accession>A0A4R1BC12</accession>
<proteinExistence type="inferred from homology"/>
<name>A0A4R1BC12_9BACT</name>
<dbReference type="EMBL" id="SJZI01000042">
    <property type="protein sequence ID" value="TCJ14566.1"/>
    <property type="molecule type" value="Genomic_DNA"/>
</dbReference>
<gene>
    <name evidence="5" type="ORF">EPD60_11320</name>
</gene>
<keyword evidence="4" id="KW-0804">Transcription</keyword>
<dbReference type="Gene3D" id="1.10.4040.10">
    <property type="entry name" value="Penicillinase repressor domain"/>
    <property type="match status" value="1"/>
</dbReference>
<dbReference type="PIRSF" id="PIRSF019455">
    <property type="entry name" value="CopR_AtkY"/>
    <property type="match status" value="1"/>
</dbReference>
<evidence type="ECO:0000256" key="4">
    <source>
        <dbReference type="ARBA" id="ARBA00023163"/>
    </source>
</evidence>
<sequence length="120" mass="13967">MIKLAKREEQIMQAFWELGKAFIRDIIPLLPDPKPHYNSVATMVKILEEKGFLRREAVGNMNAYIPVVGRDAYQSHALKDIVSQYFDNSYPRMLAFFAKEQNLGEQELKEILELIKNQKP</sequence>
<keyword evidence="3" id="KW-0238">DNA-binding</keyword>
<evidence type="ECO:0000256" key="3">
    <source>
        <dbReference type="ARBA" id="ARBA00023125"/>
    </source>
</evidence>
<dbReference type="GO" id="GO:0003677">
    <property type="term" value="F:DNA binding"/>
    <property type="evidence" value="ECO:0007669"/>
    <property type="project" value="UniProtKB-KW"/>
</dbReference>
<evidence type="ECO:0000256" key="2">
    <source>
        <dbReference type="ARBA" id="ARBA00023015"/>
    </source>
</evidence>